<sequence length="207" mass="23890">MRFTLSLIGSLLILNCFGQDFSGYTLLPKEKLKHFVPFAIDSINNKMSYAAENFTIQEIQAEDINALSHTSNYTWVVLWAPWCAGTKEIAQEYIKYEKALADKGIRLVFVSVGYGPEGIKKVLNELHYEKPTYVISYLPDKDNNKVFRKSLNDKFKYRHANHYLFEKDKGLIYTASVDKFPFHKLQELIDSSQPTDHNSSHIGKEKK</sequence>
<dbReference type="Proteomes" id="UP001596161">
    <property type="component" value="Unassembled WGS sequence"/>
</dbReference>
<protein>
    <submittedName>
        <fullName evidence="1">TlpA family protein disulfide reductase</fullName>
    </submittedName>
</protein>
<keyword evidence="2" id="KW-1185">Reference proteome</keyword>
<name>A0ABW0E5Y0_9BACT</name>
<dbReference type="EMBL" id="JBHSKT010000002">
    <property type="protein sequence ID" value="MFC5269757.1"/>
    <property type="molecule type" value="Genomic_DNA"/>
</dbReference>
<accession>A0ABW0E5Y0</accession>
<dbReference type="SUPFAM" id="SSF52833">
    <property type="entry name" value="Thioredoxin-like"/>
    <property type="match status" value="1"/>
</dbReference>
<gene>
    <name evidence="1" type="ORF">ACFPIB_03985</name>
</gene>
<evidence type="ECO:0000313" key="2">
    <source>
        <dbReference type="Proteomes" id="UP001596161"/>
    </source>
</evidence>
<dbReference type="Gene3D" id="3.40.30.10">
    <property type="entry name" value="Glutaredoxin"/>
    <property type="match status" value="1"/>
</dbReference>
<organism evidence="1 2">
    <name type="scientific">Adhaeribacter terreus</name>
    <dbReference type="NCBI Taxonomy" id="529703"/>
    <lineage>
        <taxon>Bacteria</taxon>
        <taxon>Pseudomonadati</taxon>
        <taxon>Bacteroidota</taxon>
        <taxon>Cytophagia</taxon>
        <taxon>Cytophagales</taxon>
        <taxon>Hymenobacteraceae</taxon>
        <taxon>Adhaeribacter</taxon>
    </lineage>
</organism>
<evidence type="ECO:0000313" key="1">
    <source>
        <dbReference type="EMBL" id="MFC5269757.1"/>
    </source>
</evidence>
<dbReference type="InterPro" id="IPR036249">
    <property type="entry name" value="Thioredoxin-like_sf"/>
</dbReference>
<proteinExistence type="predicted"/>
<dbReference type="RefSeq" id="WP_378016137.1">
    <property type="nucleotide sequence ID" value="NZ_JBHSKT010000002.1"/>
</dbReference>
<reference evidence="2" key="1">
    <citation type="journal article" date="2019" name="Int. J. Syst. Evol. Microbiol.">
        <title>The Global Catalogue of Microorganisms (GCM) 10K type strain sequencing project: providing services to taxonomists for standard genome sequencing and annotation.</title>
        <authorList>
            <consortium name="The Broad Institute Genomics Platform"/>
            <consortium name="The Broad Institute Genome Sequencing Center for Infectious Disease"/>
            <person name="Wu L."/>
            <person name="Ma J."/>
        </authorList>
    </citation>
    <scope>NUCLEOTIDE SEQUENCE [LARGE SCALE GENOMIC DNA]</scope>
    <source>
        <strain evidence="2">KACC 12602</strain>
    </source>
</reference>
<comment type="caution">
    <text evidence="1">The sequence shown here is derived from an EMBL/GenBank/DDBJ whole genome shotgun (WGS) entry which is preliminary data.</text>
</comment>